<evidence type="ECO:0000313" key="3">
    <source>
        <dbReference type="Proteomes" id="UP000190626"/>
    </source>
</evidence>
<dbReference type="STRING" id="1469647.BC351_14890"/>
<sequence>MAIDTQNNSNIPLDSSSGEVPGVHTLLMYYADKSKLHNSLNQDVVLTTSDKLKLALTKYKDGLIAKTAWITPLSLFVTLVAAIIATDFKKIIISAELWQALFYLMTLASFVWLIASLIRKFRTKENAEDRFIKEILNQLND</sequence>
<gene>
    <name evidence="2" type="ORF">BC351_14890</name>
</gene>
<dbReference type="AlphaFoldDB" id="A0A1V4HRK6"/>
<comment type="caution">
    <text evidence="2">The sequence shown here is derived from an EMBL/GenBank/DDBJ whole genome shotgun (WGS) entry which is preliminary data.</text>
</comment>
<proteinExistence type="predicted"/>
<evidence type="ECO:0000313" key="2">
    <source>
        <dbReference type="EMBL" id="OPH61226.1"/>
    </source>
</evidence>
<feature type="transmembrane region" description="Helical" evidence="1">
    <location>
        <begin position="97"/>
        <end position="118"/>
    </location>
</feature>
<name>A0A1V4HRK6_9BACL</name>
<evidence type="ECO:0000256" key="1">
    <source>
        <dbReference type="SAM" id="Phobius"/>
    </source>
</evidence>
<dbReference type="EMBL" id="MBTG01000002">
    <property type="protein sequence ID" value="OPH61226.1"/>
    <property type="molecule type" value="Genomic_DNA"/>
</dbReference>
<dbReference type="Proteomes" id="UP000190626">
    <property type="component" value="Unassembled WGS sequence"/>
</dbReference>
<dbReference type="RefSeq" id="WP_079409232.1">
    <property type="nucleotide sequence ID" value="NZ_MBTG01000002.1"/>
</dbReference>
<keyword evidence="1" id="KW-0472">Membrane</keyword>
<keyword evidence="1" id="KW-1133">Transmembrane helix</keyword>
<reference evidence="3" key="1">
    <citation type="submission" date="2016-07" db="EMBL/GenBank/DDBJ databases">
        <authorList>
            <person name="Florea S."/>
            <person name="Webb J.S."/>
            <person name="Jaromczyk J."/>
            <person name="Schardl C.L."/>
        </authorList>
    </citation>
    <scope>NUCLEOTIDE SEQUENCE [LARGE SCALE GENOMIC DNA]</scope>
    <source>
        <strain evidence="3">CY1</strain>
    </source>
</reference>
<keyword evidence="1" id="KW-0812">Transmembrane</keyword>
<feature type="transmembrane region" description="Helical" evidence="1">
    <location>
        <begin position="63"/>
        <end position="85"/>
    </location>
</feature>
<organism evidence="2 3">
    <name type="scientific">Paenibacillus ferrarius</name>
    <dbReference type="NCBI Taxonomy" id="1469647"/>
    <lineage>
        <taxon>Bacteria</taxon>
        <taxon>Bacillati</taxon>
        <taxon>Bacillota</taxon>
        <taxon>Bacilli</taxon>
        <taxon>Bacillales</taxon>
        <taxon>Paenibacillaceae</taxon>
        <taxon>Paenibacillus</taxon>
    </lineage>
</organism>
<keyword evidence="3" id="KW-1185">Reference proteome</keyword>
<protein>
    <submittedName>
        <fullName evidence="2">Uncharacterized protein</fullName>
    </submittedName>
</protein>
<accession>A0A1V4HRK6</accession>